<keyword evidence="1" id="KW-0732">Signal</keyword>
<dbReference type="AlphaFoldDB" id="A0A139WDL8"/>
<reference evidence="2 3" key="2">
    <citation type="journal article" date="2010" name="Nucleic Acids Res.">
        <title>BeetleBase in 2010: revisions to provide comprehensive genomic information for Tribolium castaneum.</title>
        <authorList>
            <person name="Kim H.S."/>
            <person name="Murphy T."/>
            <person name="Xia J."/>
            <person name="Caragea D."/>
            <person name="Park Y."/>
            <person name="Beeman R.W."/>
            <person name="Lorenzen M.D."/>
            <person name="Butcher S."/>
            <person name="Manak J.R."/>
            <person name="Brown S.J."/>
        </authorList>
    </citation>
    <scope>GENOME REANNOTATION</scope>
    <source>
        <strain evidence="2 3">Georgia GA2</strain>
    </source>
</reference>
<reference evidence="2 3" key="1">
    <citation type="journal article" date="2008" name="Nature">
        <title>The genome of the model beetle and pest Tribolium castaneum.</title>
        <authorList>
            <consortium name="Tribolium Genome Sequencing Consortium"/>
            <person name="Richards S."/>
            <person name="Gibbs R.A."/>
            <person name="Weinstock G.M."/>
            <person name="Brown S.J."/>
            <person name="Denell R."/>
            <person name="Beeman R.W."/>
            <person name="Gibbs R."/>
            <person name="Beeman R.W."/>
            <person name="Brown S.J."/>
            <person name="Bucher G."/>
            <person name="Friedrich M."/>
            <person name="Grimmelikhuijzen C.J."/>
            <person name="Klingler M."/>
            <person name="Lorenzen M."/>
            <person name="Richards S."/>
            <person name="Roth S."/>
            <person name="Schroder R."/>
            <person name="Tautz D."/>
            <person name="Zdobnov E.M."/>
            <person name="Muzny D."/>
            <person name="Gibbs R.A."/>
            <person name="Weinstock G.M."/>
            <person name="Attaway T."/>
            <person name="Bell S."/>
            <person name="Buhay C.J."/>
            <person name="Chandrabose M.N."/>
            <person name="Chavez D."/>
            <person name="Clerk-Blankenburg K.P."/>
            <person name="Cree A."/>
            <person name="Dao M."/>
            <person name="Davis C."/>
            <person name="Chacko J."/>
            <person name="Dinh H."/>
            <person name="Dugan-Rocha S."/>
            <person name="Fowler G."/>
            <person name="Garner T.T."/>
            <person name="Garnes J."/>
            <person name="Gnirke A."/>
            <person name="Hawes A."/>
            <person name="Hernandez J."/>
            <person name="Hines S."/>
            <person name="Holder M."/>
            <person name="Hume J."/>
            <person name="Jhangiani S.N."/>
            <person name="Joshi V."/>
            <person name="Khan Z.M."/>
            <person name="Jackson L."/>
            <person name="Kovar C."/>
            <person name="Kowis A."/>
            <person name="Lee S."/>
            <person name="Lewis L.R."/>
            <person name="Margolis J."/>
            <person name="Morgan M."/>
            <person name="Nazareth L.V."/>
            <person name="Nguyen N."/>
            <person name="Okwuonu G."/>
            <person name="Parker D."/>
            <person name="Richards S."/>
            <person name="Ruiz S.J."/>
            <person name="Santibanez J."/>
            <person name="Savard J."/>
            <person name="Scherer S.E."/>
            <person name="Schneider B."/>
            <person name="Sodergren E."/>
            <person name="Tautz D."/>
            <person name="Vattahil S."/>
            <person name="Villasana D."/>
            <person name="White C.S."/>
            <person name="Wright R."/>
            <person name="Park Y."/>
            <person name="Beeman R.W."/>
            <person name="Lord J."/>
            <person name="Oppert B."/>
            <person name="Lorenzen M."/>
            <person name="Brown S."/>
            <person name="Wang L."/>
            <person name="Savard J."/>
            <person name="Tautz D."/>
            <person name="Richards S."/>
            <person name="Weinstock G."/>
            <person name="Gibbs R.A."/>
            <person name="Liu Y."/>
            <person name="Worley K."/>
            <person name="Weinstock G."/>
            <person name="Elsik C.G."/>
            <person name="Reese J.T."/>
            <person name="Elhaik E."/>
            <person name="Landan G."/>
            <person name="Graur D."/>
            <person name="Arensburger P."/>
            <person name="Atkinson P."/>
            <person name="Beeman R.W."/>
            <person name="Beidler J."/>
            <person name="Brown S.J."/>
            <person name="Demuth J.P."/>
            <person name="Drury D.W."/>
            <person name="Du Y.Z."/>
            <person name="Fujiwara H."/>
            <person name="Lorenzen M."/>
            <person name="Maselli V."/>
            <person name="Osanai M."/>
            <person name="Park Y."/>
            <person name="Robertson H.M."/>
            <person name="Tu Z."/>
            <person name="Wang J.J."/>
            <person name="Wang S."/>
            <person name="Richards S."/>
            <person name="Song H."/>
            <person name="Zhang L."/>
            <person name="Sodergren E."/>
            <person name="Werner D."/>
            <person name="Stanke M."/>
            <person name="Morgenstern B."/>
            <person name="Solovyev V."/>
            <person name="Kosarev P."/>
            <person name="Brown G."/>
            <person name="Chen H.C."/>
            <person name="Ermolaeva O."/>
            <person name="Hlavina W."/>
            <person name="Kapustin Y."/>
            <person name="Kiryutin B."/>
            <person name="Kitts P."/>
            <person name="Maglott D."/>
            <person name="Pruitt K."/>
            <person name="Sapojnikov V."/>
            <person name="Souvorov A."/>
            <person name="Mackey A.J."/>
            <person name="Waterhouse R.M."/>
            <person name="Wyder S."/>
            <person name="Zdobnov E.M."/>
            <person name="Zdobnov E.M."/>
            <person name="Wyder S."/>
            <person name="Kriventseva E.V."/>
            <person name="Kadowaki T."/>
            <person name="Bork P."/>
            <person name="Aranda M."/>
            <person name="Bao R."/>
            <person name="Beermann A."/>
            <person name="Berns N."/>
            <person name="Bolognesi R."/>
            <person name="Bonneton F."/>
            <person name="Bopp D."/>
            <person name="Brown S.J."/>
            <person name="Bucher G."/>
            <person name="Butts T."/>
            <person name="Chaumot A."/>
            <person name="Denell R.E."/>
            <person name="Ferrier D.E."/>
            <person name="Friedrich M."/>
            <person name="Gordon C.M."/>
            <person name="Jindra M."/>
            <person name="Klingler M."/>
            <person name="Lan Q."/>
            <person name="Lattorff H.M."/>
            <person name="Laudet V."/>
            <person name="von Levetsow C."/>
            <person name="Liu Z."/>
            <person name="Lutz R."/>
            <person name="Lynch J.A."/>
            <person name="da Fonseca R.N."/>
            <person name="Posnien N."/>
            <person name="Reuter R."/>
            <person name="Roth S."/>
            <person name="Savard J."/>
            <person name="Schinko J.B."/>
            <person name="Schmitt C."/>
            <person name="Schoppmeier M."/>
            <person name="Schroder R."/>
            <person name="Shippy T.D."/>
            <person name="Simonnet F."/>
            <person name="Marques-Souza H."/>
            <person name="Tautz D."/>
            <person name="Tomoyasu Y."/>
            <person name="Trauner J."/>
            <person name="Van der Zee M."/>
            <person name="Vervoort M."/>
            <person name="Wittkopp N."/>
            <person name="Wimmer E.A."/>
            <person name="Yang X."/>
            <person name="Jones A.K."/>
            <person name="Sattelle D.B."/>
            <person name="Ebert P.R."/>
            <person name="Nelson D."/>
            <person name="Scott J.G."/>
            <person name="Beeman R.W."/>
            <person name="Muthukrishnan S."/>
            <person name="Kramer K.J."/>
            <person name="Arakane Y."/>
            <person name="Beeman R.W."/>
            <person name="Zhu Q."/>
            <person name="Hogenkamp D."/>
            <person name="Dixit R."/>
            <person name="Oppert B."/>
            <person name="Jiang H."/>
            <person name="Zou Z."/>
            <person name="Marshall J."/>
            <person name="Elpidina E."/>
            <person name="Vinokurov K."/>
            <person name="Oppert C."/>
            <person name="Zou Z."/>
            <person name="Evans J."/>
            <person name="Lu Z."/>
            <person name="Zhao P."/>
            <person name="Sumathipala N."/>
            <person name="Altincicek B."/>
            <person name="Vilcinskas A."/>
            <person name="Williams M."/>
            <person name="Hultmark D."/>
            <person name="Hetru C."/>
            <person name="Jiang H."/>
            <person name="Grimmelikhuijzen C.J."/>
            <person name="Hauser F."/>
            <person name="Cazzamali G."/>
            <person name="Williamson M."/>
            <person name="Park Y."/>
            <person name="Li B."/>
            <person name="Tanaka Y."/>
            <person name="Predel R."/>
            <person name="Neupert S."/>
            <person name="Schachtner J."/>
            <person name="Verleyen P."/>
            <person name="Raible F."/>
            <person name="Bork P."/>
            <person name="Friedrich M."/>
            <person name="Walden K.K."/>
            <person name="Robertson H.M."/>
            <person name="Angeli S."/>
            <person name="Foret S."/>
            <person name="Bucher G."/>
            <person name="Schuetz S."/>
            <person name="Maleszka R."/>
            <person name="Wimmer E.A."/>
            <person name="Beeman R.W."/>
            <person name="Lorenzen M."/>
            <person name="Tomoyasu Y."/>
            <person name="Miller S.C."/>
            <person name="Grossmann D."/>
            <person name="Bucher G."/>
        </authorList>
    </citation>
    <scope>NUCLEOTIDE SEQUENCE [LARGE SCALE GENOMIC DNA]</scope>
    <source>
        <strain evidence="2 3">Georgia GA2</strain>
    </source>
</reference>
<evidence type="ECO:0000313" key="3">
    <source>
        <dbReference type="Proteomes" id="UP000007266"/>
    </source>
</evidence>
<organism evidence="2 3">
    <name type="scientific">Tribolium castaneum</name>
    <name type="common">Red flour beetle</name>
    <dbReference type="NCBI Taxonomy" id="7070"/>
    <lineage>
        <taxon>Eukaryota</taxon>
        <taxon>Metazoa</taxon>
        <taxon>Ecdysozoa</taxon>
        <taxon>Arthropoda</taxon>
        <taxon>Hexapoda</taxon>
        <taxon>Insecta</taxon>
        <taxon>Pterygota</taxon>
        <taxon>Neoptera</taxon>
        <taxon>Endopterygota</taxon>
        <taxon>Coleoptera</taxon>
        <taxon>Polyphaga</taxon>
        <taxon>Cucujiformia</taxon>
        <taxon>Tenebrionidae</taxon>
        <taxon>Tenebrionidae incertae sedis</taxon>
        <taxon>Tribolium</taxon>
    </lineage>
</organism>
<dbReference type="EMBL" id="KQ971361">
    <property type="protein sequence ID" value="KYB25945.1"/>
    <property type="molecule type" value="Genomic_DNA"/>
</dbReference>
<name>A0A139WDL8_TRICA</name>
<keyword evidence="3" id="KW-1185">Reference proteome</keyword>
<feature type="signal peptide" evidence="1">
    <location>
        <begin position="1"/>
        <end position="19"/>
    </location>
</feature>
<feature type="chain" id="PRO_5007299780" evidence="1">
    <location>
        <begin position="20"/>
        <end position="53"/>
    </location>
</feature>
<dbReference type="Proteomes" id="UP000007266">
    <property type="component" value="Linkage group 8"/>
</dbReference>
<proteinExistence type="predicted"/>
<gene>
    <name evidence="2" type="primary">AUGUSTUS-3.0.2_34114</name>
    <name evidence="2" type="ORF">TcasGA2_TC034114</name>
</gene>
<dbReference type="InParanoid" id="A0A139WDL8"/>
<protein>
    <submittedName>
        <fullName evidence="2">Uncharacterized protein</fullName>
    </submittedName>
</protein>
<evidence type="ECO:0000313" key="2">
    <source>
        <dbReference type="EMBL" id="KYB25945.1"/>
    </source>
</evidence>
<accession>A0A139WDL8</accession>
<sequence length="53" mass="5819">MFKIGIVLFLLYLFVHILGQSANTSLNITNGTLTNLIVLPIVPPFPPVIEVNL</sequence>
<evidence type="ECO:0000256" key="1">
    <source>
        <dbReference type="SAM" id="SignalP"/>
    </source>
</evidence>